<comment type="caution">
    <text evidence="1">The sequence shown here is derived from an EMBL/GenBank/DDBJ whole genome shotgun (WGS) entry which is preliminary data.</text>
</comment>
<dbReference type="Proteomes" id="UP000010953">
    <property type="component" value="Unassembled WGS sequence"/>
</dbReference>
<gene>
    <name evidence="1" type="ORF">C943_01514</name>
</gene>
<evidence type="ECO:0000313" key="2">
    <source>
        <dbReference type="Proteomes" id="UP000010953"/>
    </source>
</evidence>
<reference evidence="1" key="1">
    <citation type="submission" date="2013-01" db="EMBL/GenBank/DDBJ databases">
        <title>Genome assembly of Mariniradius saccharolyticus AK6.</title>
        <authorList>
            <person name="Vaidya B."/>
            <person name="Khatri I."/>
            <person name="Tanuku N.R.S."/>
            <person name="Subramanian S."/>
            <person name="Pinnaka A."/>
        </authorList>
    </citation>
    <scope>NUCLEOTIDE SEQUENCE [LARGE SCALE GENOMIC DNA]</scope>
    <source>
        <strain evidence="1">AK6</strain>
    </source>
</reference>
<proteinExistence type="predicted"/>
<sequence>MQLSSLVLGFVNEEYTLNRESFPDETTKKPLAEAKGLNNLVI</sequence>
<name>M7Y4S2_9BACT</name>
<dbReference type="InParanoid" id="M7Y4S2"/>
<dbReference type="AlphaFoldDB" id="M7Y4S2"/>
<dbReference type="EMBL" id="AMZY02000014">
    <property type="protein sequence ID" value="EMS32251.1"/>
    <property type="molecule type" value="Genomic_DNA"/>
</dbReference>
<organism evidence="1 2">
    <name type="scientific">Mariniradius saccharolyticus AK6</name>
    <dbReference type="NCBI Taxonomy" id="1239962"/>
    <lineage>
        <taxon>Bacteria</taxon>
        <taxon>Pseudomonadati</taxon>
        <taxon>Bacteroidota</taxon>
        <taxon>Cytophagia</taxon>
        <taxon>Cytophagales</taxon>
        <taxon>Cyclobacteriaceae</taxon>
        <taxon>Mariniradius</taxon>
    </lineage>
</organism>
<accession>M7Y4S2</accession>
<protein>
    <submittedName>
        <fullName evidence="1">Uncharacterized protein</fullName>
    </submittedName>
</protein>
<evidence type="ECO:0000313" key="1">
    <source>
        <dbReference type="EMBL" id="EMS32251.1"/>
    </source>
</evidence>
<keyword evidence="2" id="KW-1185">Reference proteome</keyword>